<evidence type="ECO:0000256" key="1">
    <source>
        <dbReference type="PROSITE-ProRule" id="PRU00169"/>
    </source>
</evidence>
<comment type="caution">
    <text evidence="3">The sequence shown here is derived from an EMBL/GenBank/DDBJ whole genome shotgun (WGS) entry which is preliminary data.</text>
</comment>
<dbReference type="AlphaFoldDB" id="A0A433UKA7"/>
<dbReference type="EMBL" id="RSCM01000014">
    <property type="protein sequence ID" value="RUS94285.1"/>
    <property type="molecule type" value="Genomic_DNA"/>
</dbReference>
<keyword evidence="1" id="KW-0597">Phosphoprotein</keyword>
<dbReference type="Pfam" id="PF00072">
    <property type="entry name" value="Response_reg"/>
    <property type="match status" value="1"/>
</dbReference>
<dbReference type="PROSITE" id="PS50110">
    <property type="entry name" value="RESPONSE_REGULATORY"/>
    <property type="match status" value="1"/>
</dbReference>
<reference evidence="3 4" key="1">
    <citation type="journal article" date="2019" name="Genome Biol. Evol.">
        <title>Day and night: Metabolic profiles and evolutionary relationships of six axenic non-marine cyanobacteria.</title>
        <authorList>
            <person name="Will S.E."/>
            <person name="Henke P."/>
            <person name="Boedeker C."/>
            <person name="Huang S."/>
            <person name="Brinkmann H."/>
            <person name="Rohde M."/>
            <person name="Jarek M."/>
            <person name="Friedl T."/>
            <person name="Seufert S."/>
            <person name="Schumacher M."/>
            <person name="Overmann J."/>
            <person name="Neumann-Schaal M."/>
            <person name="Petersen J."/>
        </authorList>
    </citation>
    <scope>NUCLEOTIDE SEQUENCE [LARGE SCALE GENOMIC DNA]</scope>
    <source>
        <strain evidence="3 4">SAG 1403-4b</strain>
    </source>
</reference>
<organism evidence="3 4">
    <name type="scientific">Trichormus variabilis SAG 1403-4b</name>
    <dbReference type="NCBI Taxonomy" id="447716"/>
    <lineage>
        <taxon>Bacteria</taxon>
        <taxon>Bacillati</taxon>
        <taxon>Cyanobacteriota</taxon>
        <taxon>Cyanophyceae</taxon>
        <taxon>Nostocales</taxon>
        <taxon>Nostocaceae</taxon>
        <taxon>Trichormus</taxon>
    </lineage>
</organism>
<dbReference type="InterPro" id="IPR011006">
    <property type="entry name" value="CheY-like_superfamily"/>
</dbReference>
<gene>
    <name evidence="3" type="ORF">DSM107003_38180</name>
</gene>
<feature type="domain" description="Response regulatory" evidence="2">
    <location>
        <begin position="19"/>
        <end position="147"/>
    </location>
</feature>
<evidence type="ECO:0000313" key="4">
    <source>
        <dbReference type="Proteomes" id="UP000276103"/>
    </source>
</evidence>
<dbReference type="InterPro" id="IPR001789">
    <property type="entry name" value="Sig_transdc_resp-reg_receiver"/>
</dbReference>
<keyword evidence="4" id="KW-1185">Reference proteome</keyword>
<protein>
    <submittedName>
        <fullName evidence="3">Response regulator</fullName>
    </submittedName>
</protein>
<name>A0A433UKA7_ANAVA</name>
<proteinExistence type="predicted"/>
<evidence type="ECO:0000259" key="2">
    <source>
        <dbReference type="PROSITE" id="PS50110"/>
    </source>
</evidence>
<dbReference type="PANTHER" id="PTHR44520:SF1">
    <property type="entry name" value="TWO-COMPONENT SYSTEM REGULATORY PROTEIN"/>
    <property type="match status" value="1"/>
</dbReference>
<dbReference type="SUPFAM" id="SSF52172">
    <property type="entry name" value="CheY-like"/>
    <property type="match status" value="1"/>
</dbReference>
<accession>A0A433UKA7</accession>
<dbReference type="Gene3D" id="3.40.50.2300">
    <property type="match status" value="1"/>
</dbReference>
<evidence type="ECO:0000313" key="3">
    <source>
        <dbReference type="EMBL" id="RUS94285.1"/>
    </source>
</evidence>
<dbReference type="SMART" id="SM00448">
    <property type="entry name" value="REC"/>
    <property type="match status" value="1"/>
</dbReference>
<dbReference type="InterPro" id="IPR052893">
    <property type="entry name" value="TCS_response_regulator"/>
</dbReference>
<dbReference type="OrthoDB" id="5510574at2"/>
<dbReference type="CDD" id="cd17557">
    <property type="entry name" value="REC_Rcp-like"/>
    <property type="match status" value="1"/>
</dbReference>
<dbReference type="RefSeq" id="WP_127055665.1">
    <property type="nucleotide sequence ID" value="NZ_RSCM01000014.1"/>
</dbReference>
<sequence>MTDQLIDQPTDTSYEQPISIVLVEDNPADAELAIRALRRGRIGNQVQWLQDGAEALDFFFCRGNYAHRNMTNQPKVILLDLKLPKVSGLEVLRQLKSDPRTQTIPIVVLTSSAEDKDVIESYQLGVNSYIVKPVDFEQFNHAVQQLGFYWVLFNRVPLS</sequence>
<dbReference type="Proteomes" id="UP000276103">
    <property type="component" value="Unassembled WGS sequence"/>
</dbReference>
<feature type="modified residue" description="4-aspartylphosphate" evidence="1">
    <location>
        <position position="80"/>
    </location>
</feature>
<dbReference type="PANTHER" id="PTHR44520">
    <property type="entry name" value="RESPONSE REGULATOR RCP1-RELATED"/>
    <property type="match status" value="1"/>
</dbReference>
<dbReference type="GO" id="GO:0000160">
    <property type="term" value="P:phosphorelay signal transduction system"/>
    <property type="evidence" value="ECO:0007669"/>
    <property type="project" value="InterPro"/>
</dbReference>